<sequence>MPGWDAAPWILLVVVVWWLVSRAAAHTGKPIQATLWSACSGLAGIGMVNLLAPVTAVVLPLNWLTCICGVLLGIPGVITLLLLRVLLHVA</sequence>
<protein>
    <submittedName>
        <fullName evidence="2">Pro-sigmaK processing inhibitor BofA family protein</fullName>
    </submittedName>
</protein>
<comment type="caution">
    <text evidence="2">The sequence shown here is derived from an EMBL/GenBank/DDBJ whole genome shotgun (WGS) entry which is preliminary data.</text>
</comment>
<evidence type="ECO:0000313" key="2">
    <source>
        <dbReference type="EMBL" id="MBU3805832.1"/>
    </source>
</evidence>
<dbReference type="Proteomes" id="UP000713596">
    <property type="component" value="Unassembled WGS sequence"/>
</dbReference>
<dbReference type="InterPro" id="IPR010001">
    <property type="entry name" value="BofA"/>
</dbReference>
<reference evidence="2" key="1">
    <citation type="journal article" date="2021" name="PeerJ">
        <title>Extensive microbial diversity within the chicken gut microbiome revealed by metagenomics and culture.</title>
        <authorList>
            <person name="Gilroy R."/>
            <person name="Ravi A."/>
            <person name="Getino M."/>
            <person name="Pursley I."/>
            <person name="Horton D.L."/>
            <person name="Alikhan N.F."/>
            <person name="Baker D."/>
            <person name="Gharbi K."/>
            <person name="Hall N."/>
            <person name="Watson M."/>
            <person name="Adriaenssens E.M."/>
            <person name="Foster-Nyarko E."/>
            <person name="Jarju S."/>
            <person name="Secka A."/>
            <person name="Antonio M."/>
            <person name="Oren A."/>
            <person name="Chaudhuri R.R."/>
            <person name="La Ragione R."/>
            <person name="Hildebrand F."/>
            <person name="Pallen M.J."/>
        </authorList>
    </citation>
    <scope>NUCLEOTIDE SEQUENCE</scope>
    <source>
        <strain evidence="2">B5_2728</strain>
    </source>
</reference>
<organism evidence="2 3">
    <name type="scientific">Candidatus Allofournierella pullistercoris</name>
    <dbReference type="NCBI Taxonomy" id="2838597"/>
    <lineage>
        <taxon>Bacteria</taxon>
        <taxon>Bacillati</taxon>
        <taxon>Bacillota</taxon>
        <taxon>Clostridia</taxon>
        <taxon>Eubacteriales</taxon>
        <taxon>Oscillospiraceae</taxon>
        <taxon>Allofournierella</taxon>
    </lineage>
</organism>
<proteinExistence type="predicted"/>
<feature type="transmembrane region" description="Helical" evidence="1">
    <location>
        <begin position="35"/>
        <end position="55"/>
    </location>
</feature>
<name>A0A948T1V6_9FIRM</name>
<evidence type="ECO:0000313" key="3">
    <source>
        <dbReference type="Proteomes" id="UP000713596"/>
    </source>
</evidence>
<feature type="transmembrane region" description="Helical" evidence="1">
    <location>
        <begin position="6"/>
        <end position="23"/>
    </location>
</feature>
<dbReference type="Pfam" id="PF07441">
    <property type="entry name" value="BofA"/>
    <property type="match status" value="1"/>
</dbReference>
<feature type="transmembrane region" description="Helical" evidence="1">
    <location>
        <begin position="61"/>
        <end position="87"/>
    </location>
</feature>
<keyword evidence="1" id="KW-1133">Transmembrane helix</keyword>
<reference evidence="2" key="2">
    <citation type="submission" date="2021-04" db="EMBL/GenBank/DDBJ databases">
        <authorList>
            <person name="Gilroy R."/>
        </authorList>
    </citation>
    <scope>NUCLEOTIDE SEQUENCE</scope>
    <source>
        <strain evidence="2">B5_2728</strain>
    </source>
</reference>
<dbReference type="EMBL" id="JAHLFP010000020">
    <property type="protein sequence ID" value="MBU3805832.1"/>
    <property type="molecule type" value="Genomic_DNA"/>
</dbReference>
<evidence type="ECO:0000256" key="1">
    <source>
        <dbReference type="SAM" id="Phobius"/>
    </source>
</evidence>
<keyword evidence="1" id="KW-0472">Membrane</keyword>
<accession>A0A948T1V6</accession>
<keyword evidence="1" id="KW-0812">Transmembrane</keyword>
<dbReference type="AlphaFoldDB" id="A0A948T1V6"/>
<gene>
    <name evidence="2" type="ORF">H9882_02940</name>
</gene>